<name>A0ABR3D4W9_NEUIN</name>
<evidence type="ECO:0000313" key="2">
    <source>
        <dbReference type="Proteomes" id="UP001451303"/>
    </source>
</evidence>
<dbReference type="Proteomes" id="UP001451303">
    <property type="component" value="Unassembled WGS sequence"/>
</dbReference>
<protein>
    <submittedName>
        <fullName evidence="1">Uncharacterized protein</fullName>
    </submittedName>
</protein>
<reference evidence="1 2" key="1">
    <citation type="submission" date="2023-09" db="EMBL/GenBank/DDBJ databases">
        <title>Multi-omics analysis of a traditional fermented food reveals byproduct-associated fungal strains for waste-to-food upcycling.</title>
        <authorList>
            <consortium name="Lawrence Berkeley National Laboratory"/>
            <person name="Rekdal V.M."/>
            <person name="Villalobos-Escobedo J.M."/>
            <person name="Rodriguez-Valeron N."/>
            <person name="Garcia M.O."/>
            <person name="Vasquez D.P."/>
            <person name="Damayanti I."/>
            <person name="Sorensen P.M."/>
            <person name="Baidoo E.E."/>
            <person name="De Carvalho A.C."/>
            <person name="Riley R."/>
            <person name="Lipzen A."/>
            <person name="He G."/>
            <person name="Yan M."/>
            <person name="Haridas S."/>
            <person name="Daum C."/>
            <person name="Yoshinaga Y."/>
            <person name="Ng V."/>
            <person name="Grigoriev I.V."/>
            <person name="Munk R."/>
            <person name="Nuraida L."/>
            <person name="Wijaya C.H."/>
            <person name="Morales P.-C."/>
            <person name="Keasling J.D."/>
        </authorList>
    </citation>
    <scope>NUCLEOTIDE SEQUENCE [LARGE SCALE GENOMIC DNA]</scope>
    <source>
        <strain evidence="1 2">FGSC 2613</strain>
    </source>
</reference>
<keyword evidence="2" id="KW-1185">Reference proteome</keyword>
<sequence length="176" mass="18787">MGPSSLAEDVVGQLGREGGDLADSGRYPGPSRLFRLFCLPWPVPPGEVDDATCIVHLSLHPVRRGPKMTLICDMYLFLGIGNRDGRMGCPAPPNRYNPAPASRSSSSAAPRLRGLTGLSGFKLSLIPCKRAVSLVFPCKGTQSHTPTSTPVYTYYVHTRPGFSATATSQGLPYPAV</sequence>
<comment type="caution">
    <text evidence="1">The sequence shown here is derived from an EMBL/GenBank/DDBJ whole genome shotgun (WGS) entry which is preliminary data.</text>
</comment>
<evidence type="ECO:0000313" key="1">
    <source>
        <dbReference type="EMBL" id="KAL0467750.1"/>
    </source>
</evidence>
<accession>A0ABR3D4W9</accession>
<proteinExistence type="predicted"/>
<organism evidence="1 2">
    <name type="scientific">Neurospora intermedia</name>
    <dbReference type="NCBI Taxonomy" id="5142"/>
    <lineage>
        <taxon>Eukaryota</taxon>
        <taxon>Fungi</taxon>
        <taxon>Dikarya</taxon>
        <taxon>Ascomycota</taxon>
        <taxon>Pezizomycotina</taxon>
        <taxon>Sordariomycetes</taxon>
        <taxon>Sordariomycetidae</taxon>
        <taxon>Sordariales</taxon>
        <taxon>Sordariaceae</taxon>
        <taxon>Neurospora</taxon>
    </lineage>
</organism>
<dbReference type="EMBL" id="JAVLET010000008">
    <property type="protein sequence ID" value="KAL0467750.1"/>
    <property type="molecule type" value="Genomic_DNA"/>
</dbReference>
<gene>
    <name evidence="1" type="ORF">QR685DRAFT_573888</name>
</gene>